<keyword evidence="2" id="KW-0067">ATP-binding</keyword>
<dbReference type="InterPro" id="IPR027417">
    <property type="entry name" value="P-loop_NTPase"/>
</dbReference>
<dbReference type="InterPro" id="IPR041682">
    <property type="entry name" value="AAA_14"/>
</dbReference>
<protein>
    <submittedName>
        <fullName evidence="2">ATP-binding protein</fullName>
    </submittedName>
</protein>
<reference evidence="2 3" key="1">
    <citation type="submission" date="2019-03" db="EMBL/GenBank/DDBJ databases">
        <title>Metabolic potential of uncultured bacteria and archaea associated with petroleum seepage in deep-sea sediments.</title>
        <authorList>
            <person name="Dong X."/>
            <person name="Hubert C."/>
        </authorList>
    </citation>
    <scope>NUCLEOTIDE SEQUENCE [LARGE SCALE GENOMIC DNA]</scope>
    <source>
        <strain evidence="2">E44_bin7</strain>
    </source>
</reference>
<dbReference type="InterPro" id="IPR003593">
    <property type="entry name" value="AAA+_ATPase"/>
</dbReference>
<dbReference type="PANTHER" id="PTHR33295:SF18">
    <property type="entry name" value="AAA+ ATPASE DOMAIN-CONTAINING PROTEIN"/>
    <property type="match status" value="1"/>
</dbReference>
<gene>
    <name evidence="2" type="ORF">E3J84_05740</name>
</gene>
<dbReference type="EMBL" id="SOKJ01000328">
    <property type="protein sequence ID" value="TET08891.1"/>
    <property type="molecule type" value="Genomic_DNA"/>
</dbReference>
<dbReference type="Gene3D" id="3.40.50.300">
    <property type="entry name" value="P-loop containing nucleotide triphosphate hydrolases"/>
    <property type="match status" value="1"/>
</dbReference>
<sequence length="498" mass="57493">MVKIAEITDQNRWWSQGEDFARYDHSLGRAKPIFFERRQIELKKGGIYILRGPRQVGKTTYFKDLVRKLIASGVPPRDILYLSLDSFTSRRELRNAINYFLDTRRDANWIYLLLDEITSLEEWNLELKFIADQGILERCTILATGSSAVKLKEKGELLPGRGLEGNEYYLKPLSFREFVIQSVGFISPNLSDTELSANLGKLGSVLSDCFLELSSDLNVLGKKVEAILPFKRELGYLFRLYLISGGLPGVINHYFSNRYLHNKDTIDPVIAEVFIRDVLGDLARLQKQETIIRQILRAIVGRYGSRYTFSGISRDVERTHITTIDYLELMEESFISFVLYAYDFNKNDIKSKGDKKTYFFDPFIFHSVKGYLEGKEVWDLITRSLEDEDLLGNFVEAMVISHLRMYGEIPFLKTANTFLWYYYDKSGREIDAIFKENAGYSGLEVKYRGQVDERMLKRIAPVKKYIILSKEDVGGRGDMMIIPVDIFLALLPVSERNV</sequence>
<feature type="domain" description="AAA+ ATPase" evidence="1">
    <location>
        <begin position="44"/>
        <end position="173"/>
    </location>
</feature>
<accession>A0A523RTA3</accession>
<evidence type="ECO:0000259" key="1">
    <source>
        <dbReference type="SMART" id="SM00382"/>
    </source>
</evidence>
<organism evidence="2 3">
    <name type="scientific">Aerophobetes bacterium</name>
    <dbReference type="NCBI Taxonomy" id="2030807"/>
    <lineage>
        <taxon>Bacteria</taxon>
        <taxon>Candidatus Aerophobota</taxon>
    </lineage>
</organism>
<dbReference type="PANTHER" id="PTHR33295">
    <property type="entry name" value="ATPASE"/>
    <property type="match status" value="1"/>
</dbReference>
<dbReference type="SUPFAM" id="SSF52540">
    <property type="entry name" value="P-loop containing nucleoside triphosphate hydrolases"/>
    <property type="match status" value="1"/>
</dbReference>
<evidence type="ECO:0000313" key="2">
    <source>
        <dbReference type="EMBL" id="TET08891.1"/>
    </source>
</evidence>
<dbReference type="GO" id="GO:0005524">
    <property type="term" value="F:ATP binding"/>
    <property type="evidence" value="ECO:0007669"/>
    <property type="project" value="UniProtKB-KW"/>
</dbReference>
<dbReference type="Pfam" id="PF13173">
    <property type="entry name" value="AAA_14"/>
    <property type="match status" value="1"/>
</dbReference>
<dbReference type="SMART" id="SM00382">
    <property type="entry name" value="AAA"/>
    <property type="match status" value="1"/>
</dbReference>
<proteinExistence type="predicted"/>
<dbReference type="Pfam" id="PF13635">
    <property type="entry name" value="DUF4143"/>
    <property type="match status" value="1"/>
</dbReference>
<evidence type="ECO:0000313" key="3">
    <source>
        <dbReference type="Proteomes" id="UP000316360"/>
    </source>
</evidence>
<name>A0A523RTA3_UNCAE</name>
<dbReference type="InterPro" id="IPR025420">
    <property type="entry name" value="DUF4143"/>
</dbReference>
<keyword evidence="2" id="KW-0547">Nucleotide-binding</keyword>
<dbReference type="Proteomes" id="UP000316360">
    <property type="component" value="Unassembled WGS sequence"/>
</dbReference>
<dbReference type="AlphaFoldDB" id="A0A523RTA3"/>
<comment type="caution">
    <text evidence="2">The sequence shown here is derived from an EMBL/GenBank/DDBJ whole genome shotgun (WGS) entry which is preliminary data.</text>
</comment>